<dbReference type="AlphaFoldDB" id="A0A0E9TH39"/>
<name>A0A0E9TH39_ANGAN</name>
<organism evidence="2">
    <name type="scientific">Anguilla anguilla</name>
    <name type="common">European freshwater eel</name>
    <name type="synonym">Muraena anguilla</name>
    <dbReference type="NCBI Taxonomy" id="7936"/>
    <lineage>
        <taxon>Eukaryota</taxon>
        <taxon>Metazoa</taxon>
        <taxon>Chordata</taxon>
        <taxon>Craniata</taxon>
        <taxon>Vertebrata</taxon>
        <taxon>Euteleostomi</taxon>
        <taxon>Actinopterygii</taxon>
        <taxon>Neopterygii</taxon>
        <taxon>Teleostei</taxon>
        <taxon>Anguilliformes</taxon>
        <taxon>Anguillidae</taxon>
        <taxon>Anguilla</taxon>
    </lineage>
</organism>
<evidence type="ECO:0000256" key="1">
    <source>
        <dbReference type="SAM" id="MobiDB-lite"/>
    </source>
</evidence>
<accession>A0A0E9TH39</accession>
<dbReference type="EMBL" id="GBXM01056529">
    <property type="protein sequence ID" value="JAH52048.1"/>
    <property type="molecule type" value="Transcribed_RNA"/>
</dbReference>
<feature type="region of interest" description="Disordered" evidence="1">
    <location>
        <begin position="1"/>
        <end position="28"/>
    </location>
</feature>
<sequence>MTWGRSGKTDVQNAVVPQGSGQGGRDGTLTYDSHTALLQSSFQSHRWQCSALAALAQVLRSRNMWLLWGNQEMSTSLSGEMEGIRAEGTVSGGRTRSCCGRCSCL</sequence>
<protein>
    <submittedName>
        <fullName evidence="2">Uncharacterized protein</fullName>
    </submittedName>
</protein>
<reference evidence="2" key="1">
    <citation type="submission" date="2014-11" db="EMBL/GenBank/DDBJ databases">
        <authorList>
            <person name="Amaro Gonzalez C."/>
        </authorList>
    </citation>
    <scope>NUCLEOTIDE SEQUENCE</scope>
</reference>
<reference evidence="2" key="2">
    <citation type="journal article" date="2015" name="Fish Shellfish Immunol.">
        <title>Early steps in the European eel (Anguilla anguilla)-Vibrio vulnificus interaction in the gills: Role of the RtxA13 toxin.</title>
        <authorList>
            <person name="Callol A."/>
            <person name="Pajuelo D."/>
            <person name="Ebbesson L."/>
            <person name="Teles M."/>
            <person name="MacKenzie S."/>
            <person name="Amaro C."/>
        </authorList>
    </citation>
    <scope>NUCLEOTIDE SEQUENCE</scope>
</reference>
<proteinExistence type="predicted"/>
<evidence type="ECO:0000313" key="2">
    <source>
        <dbReference type="EMBL" id="JAH52048.1"/>
    </source>
</evidence>